<organism evidence="6 7">
    <name type="scientific">Legionella wadsworthii</name>
    <dbReference type="NCBI Taxonomy" id="28088"/>
    <lineage>
        <taxon>Bacteria</taxon>
        <taxon>Pseudomonadati</taxon>
        <taxon>Pseudomonadota</taxon>
        <taxon>Gammaproteobacteria</taxon>
        <taxon>Legionellales</taxon>
        <taxon>Legionellaceae</taxon>
        <taxon>Legionella</taxon>
    </lineage>
</organism>
<reference evidence="6 7" key="1">
    <citation type="submission" date="2018-06" db="EMBL/GenBank/DDBJ databases">
        <authorList>
            <consortium name="Pathogen Informatics"/>
            <person name="Doyle S."/>
        </authorList>
    </citation>
    <scope>NUCLEOTIDE SEQUENCE [LARGE SCALE GENOMIC DNA]</scope>
    <source>
        <strain evidence="6 7">NCTC11532</strain>
    </source>
</reference>
<keyword evidence="7" id="KW-1185">Reference proteome</keyword>
<feature type="transmembrane region" description="Helical" evidence="5">
    <location>
        <begin position="35"/>
        <end position="52"/>
    </location>
</feature>
<evidence type="ECO:0000256" key="4">
    <source>
        <dbReference type="ARBA" id="ARBA00023136"/>
    </source>
</evidence>
<dbReference type="OrthoDB" id="5653787at2"/>
<dbReference type="RefSeq" id="WP_031563873.1">
    <property type="nucleotide sequence ID" value="NZ_CAAAIS010000002.1"/>
</dbReference>
<keyword evidence="1 5" id="KW-1003">Cell membrane</keyword>
<dbReference type="Proteomes" id="UP000255297">
    <property type="component" value="Unassembled WGS sequence"/>
</dbReference>
<dbReference type="InterPro" id="IPR009760">
    <property type="entry name" value="DUF1328"/>
</dbReference>
<evidence type="ECO:0000256" key="2">
    <source>
        <dbReference type="ARBA" id="ARBA00022692"/>
    </source>
</evidence>
<name>A0A378LRS3_9GAMM</name>
<comment type="subcellular location">
    <subcellularLocation>
        <location evidence="5">Cell membrane</location>
        <topology evidence="5">Single-pass membrane protein</topology>
    </subcellularLocation>
</comment>
<gene>
    <name evidence="6" type="ORF">NCTC11532_00684</name>
</gene>
<evidence type="ECO:0000256" key="5">
    <source>
        <dbReference type="HAMAP-Rule" id="MF_01361"/>
    </source>
</evidence>
<protein>
    <recommendedName>
        <fullName evidence="5">UPF0391 membrane protein NCTC11532_00684</fullName>
    </recommendedName>
</protein>
<keyword evidence="4 5" id="KW-0472">Membrane</keyword>
<evidence type="ECO:0000313" key="7">
    <source>
        <dbReference type="Proteomes" id="UP000255297"/>
    </source>
</evidence>
<dbReference type="STRING" id="1122170.GCA_000701265_02846"/>
<accession>A0A378LRS3</accession>
<dbReference type="AlphaFoldDB" id="A0A378LRS3"/>
<proteinExistence type="inferred from homology"/>
<dbReference type="GO" id="GO:0005886">
    <property type="term" value="C:plasma membrane"/>
    <property type="evidence" value="ECO:0007669"/>
    <property type="project" value="UniProtKB-SubCell"/>
</dbReference>
<keyword evidence="3 5" id="KW-1133">Transmembrane helix</keyword>
<evidence type="ECO:0000256" key="1">
    <source>
        <dbReference type="ARBA" id="ARBA00022475"/>
    </source>
</evidence>
<evidence type="ECO:0000313" key="6">
    <source>
        <dbReference type="EMBL" id="STY28509.1"/>
    </source>
</evidence>
<comment type="similarity">
    <text evidence="5">Belongs to the UPF0391 family.</text>
</comment>
<dbReference type="Pfam" id="PF07043">
    <property type="entry name" value="DUF1328"/>
    <property type="match status" value="1"/>
</dbReference>
<sequence>MLTATLIFLVIVLISGYMGFKGTDASTTEKAKIVFYISLIIFIILLLLFLFSPPAPIPQPVKNPLL</sequence>
<evidence type="ECO:0000256" key="3">
    <source>
        <dbReference type="ARBA" id="ARBA00022989"/>
    </source>
</evidence>
<keyword evidence="2 5" id="KW-0812">Transmembrane</keyword>
<dbReference type="HAMAP" id="MF_01361">
    <property type="entry name" value="UPF0391"/>
    <property type="match status" value="1"/>
</dbReference>
<dbReference type="EMBL" id="UGPB01000001">
    <property type="protein sequence ID" value="STY28509.1"/>
    <property type="molecule type" value="Genomic_DNA"/>
</dbReference>